<evidence type="ECO:0000313" key="2">
    <source>
        <dbReference type="EMBL" id="GAB20701.1"/>
    </source>
</evidence>
<comment type="caution">
    <text evidence="2">The sequence shown here is derived from an EMBL/GenBank/DDBJ whole genome shotgun (WGS) entry which is preliminary data.</text>
</comment>
<dbReference type="InterPro" id="IPR036291">
    <property type="entry name" value="NAD(P)-bd_dom_sf"/>
</dbReference>
<name>H0R6K0_9ACTN</name>
<dbReference type="AlphaFoldDB" id="H0R6K0"/>
<dbReference type="SUPFAM" id="SSF51735">
    <property type="entry name" value="NAD(P)-binding Rossmann-fold domains"/>
    <property type="match status" value="1"/>
</dbReference>
<dbReference type="OrthoDB" id="3510772at2"/>
<dbReference type="Proteomes" id="UP000035034">
    <property type="component" value="Unassembled WGS sequence"/>
</dbReference>
<evidence type="ECO:0000313" key="3">
    <source>
        <dbReference type="Proteomes" id="UP000035034"/>
    </source>
</evidence>
<evidence type="ECO:0000259" key="1">
    <source>
        <dbReference type="Pfam" id="PF13460"/>
    </source>
</evidence>
<accession>H0R6K0</accession>
<dbReference type="InterPro" id="IPR051604">
    <property type="entry name" value="Ergot_Alk_Oxidoreductase"/>
</dbReference>
<dbReference type="PANTHER" id="PTHR43162:SF1">
    <property type="entry name" value="PRESTALK A DIFFERENTIATION PROTEIN A"/>
    <property type="match status" value="1"/>
</dbReference>
<keyword evidence="3" id="KW-1185">Reference proteome</keyword>
<dbReference type="RefSeq" id="WP_007320036.1">
    <property type="nucleotide sequence ID" value="NZ_BAEH01000124.1"/>
</dbReference>
<sequence length="278" mass="29483">MILITGATGVVGRRVVDQLREAGTAVRATSRTPSDAGFSDDVEVVDSTAPADQLISGCRSILIVAPVLGDAPVARLADLMAAARTTGVERLVQLSTASAADPLSPTGAYHRALEDGTVDFAGRRYILRPVPFALNTAHWWAPTIRTGRVAEGPYLDAPTAPVDERDVADVAAALLTSGDLPSGTLNLTGPQHVSPRQQLQVLAELLDVDLTVRDLPAADVRTRMTDAGVPAAAVDSLLRSFEFAMEPGVELTATVESVLGRPARSYRDWARDHRSLFD</sequence>
<feature type="domain" description="NAD(P)-binding" evidence="1">
    <location>
        <begin position="6"/>
        <end position="104"/>
    </location>
</feature>
<gene>
    <name evidence="2" type="ORF">GOEFS_124_00330</name>
</gene>
<reference evidence="2 3" key="1">
    <citation type="submission" date="2011-12" db="EMBL/GenBank/DDBJ databases">
        <title>Whole genome shotgun sequence of Gordonia effusa NBRC 100432.</title>
        <authorList>
            <person name="Yoshida I."/>
            <person name="Takarada H."/>
            <person name="Hosoyama A."/>
            <person name="Tsuchikane K."/>
            <person name="Katsumata H."/>
            <person name="Yamazaki S."/>
            <person name="Fujita N."/>
        </authorList>
    </citation>
    <scope>NUCLEOTIDE SEQUENCE [LARGE SCALE GENOMIC DNA]</scope>
    <source>
        <strain evidence="2 3">NBRC 100432</strain>
    </source>
</reference>
<organism evidence="2 3">
    <name type="scientific">Gordonia effusa NBRC 100432</name>
    <dbReference type="NCBI Taxonomy" id="1077974"/>
    <lineage>
        <taxon>Bacteria</taxon>
        <taxon>Bacillati</taxon>
        <taxon>Actinomycetota</taxon>
        <taxon>Actinomycetes</taxon>
        <taxon>Mycobacteriales</taxon>
        <taxon>Gordoniaceae</taxon>
        <taxon>Gordonia</taxon>
    </lineage>
</organism>
<proteinExistence type="predicted"/>
<dbReference type="Gene3D" id="3.40.50.720">
    <property type="entry name" value="NAD(P)-binding Rossmann-like Domain"/>
    <property type="match status" value="1"/>
</dbReference>
<dbReference type="Pfam" id="PF13460">
    <property type="entry name" value="NAD_binding_10"/>
    <property type="match status" value="1"/>
</dbReference>
<dbReference type="EMBL" id="BAEH01000124">
    <property type="protein sequence ID" value="GAB20701.1"/>
    <property type="molecule type" value="Genomic_DNA"/>
</dbReference>
<dbReference type="PANTHER" id="PTHR43162">
    <property type="match status" value="1"/>
</dbReference>
<protein>
    <recommendedName>
        <fullName evidence="1">NAD(P)-binding domain-containing protein</fullName>
    </recommendedName>
</protein>
<dbReference type="eggNOG" id="COG0702">
    <property type="taxonomic scope" value="Bacteria"/>
</dbReference>
<dbReference type="STRING" id="1077974.GOEFS_124_00330"/>
<dbReference type="InterPro" id="IPR016040">
    <property type="entry name" value="NAD(P)-bd_dom"/>
</dbReference>